<dbReference type="Proteomes" id="UP000286985">
    <property type="component" value="Unassembled WGS sequence"/>
</dbReference>
<dbReference type="InterPro" id="IPR007712">
    <property type="entry name" value="RelE/ParE_toxin"/>
</dbReference>
<protein>
    <submittedName>
        <fullName evidence="2">Type II toxin-antitoxin system RelE/ParE family toxin</fullName>
    </submittedName>
</protein>
<dbReference type="Gene3D" id="3.30.2310.20">
    <property type="entry name" value="RelE-like"/>
    <property type="match status" value="1"/>
</dbReference>
<reference evidence="3" key="1">
    <citation type="journal article" date="2018" name="Front. Microbiol.">
        <title>Genome-Based Analysis Reveals the Taxonomy and Diversity of the Family Idiomarinaceae.</title>
        <authorList>
            <person name="Liu Y."/>
            <person name="Lai Q."/>
            <person name="Shao Z."/>
        </authorList>
    </citation>
    <scope>NUCLEOTIDE SEQUENCE [LARGE SCALE GENOMIC DNA]</scope>
    <source>
        <strain evidence="3">908033</strain>
    </source>
</reference>
<comment type="caution">
    <text evidence="2">The sequence shown here is derived from an EMBL/GenBank/DDBJ whole genome shotgun (WGS) entry which is preliminary data.</text>
</comment>
<dbReference type="AlphaFoldDB" id="A0A432XI93"/>
<keyword evidence="1" id="KW-1277">Toxin-antitoxin system</keyword>
<name>A0A432XI93_9GAMM</name>
<sequence length="112" mass="13283">MFTLIIQPEAEYDIQQHFMLYERLVPGLGRDFLSCVEEALERIRCFPLIYKLAHDDFRLASIRRFPYRILYFIDGDRTIVTAVFHVRNDPDAWVSHSNNQVNSKEPAIYAFK</sequence>
<keyword evidence="3" id="KW-1185">Reference proteome</keyword>
<evidence type="ECO:0000313" key="2">
    <source>
        <dbReference type="EMBL" id="RUO48435.1"/>
    </source>
</evidence>
<evidence type="ECO:0000256" key="1">
    <source>
        <dbReference type="ARBA" id="ARBA00022649"/>
    </source>
</evidence>
<accession>A0A432XI93</accession>
<dbReference type="RefSeq" id="WP_092841318.1">
    <property type="nucleotide sequence ID" value="NZ_FPCF01000006.1"/>
</dbReference>
<dbReference type="EMBL" id="PIPU01000002">
    <property type="protein sequence ID" value="RUO48435.1"/>
    <property type="molecule type" value="Genomic_DNA"/>
</dbReference>
<organism evidence="2 3">
    <name type="scientific">Pseudidiomarina donghaiensis</name>
    <dbReference type="NCBI Taxonomy" id="519452"/>
    <lineage>
        <taxon>Bacteria</taxon>
        <taxon>Pseudomonadati</taxon>
        <taxon>Pseudomonadota</taxon>
        <taxon>Gammaproteobacteria</taxon>
        <taxon>Alteromonadales</taxon>
        <taxon>Idiomarinaceae</taxon>
        <taxon>Pseudidiomarina</taxon>
    </lineage>
</organism>
<proteinExistence type="predicted"/>
<dbReference type="OrthoDB" id="9809155at2"/>
<evidence type="ECO:0000313" key="3">
    <source>
        <dbReference type="Proteomes" id="UP000286985"/>
    </source>
</evidence>
<dbReference type="InterPro" id="IPR035093">
    <property type="entry name" value="RelE/ParE_toxin_dom_sf"/>
</dbReference>
<gene>
    <name evidence="2" type="ORF">CWE24_06530</name>
</gene>
<dbReference type="Pfam" id="PF05016">
    <property type="entry name" value="ParE_toxin"/>
    <property type="match status" value="1"/>
</dbReference>
<dbReference type="STRING" id="519452.SAMN04488139_2136"/>